<dbReference type="Gene3D" id="3.40.50.720">
    <property type="entry name" value="NAD(P)-binding Rossmann-like Domain"/>
    <property type="match status" value="1"/>
</dbReference>
<dbReference type="PANTHER" id="PTHR43391:SF14">
    <property type="entry name" value="DEHYDROGENASE_REDUCTASE SDR FAMILY PROTEIN 7-LIKE"/>
    <property type="match status" value="1"/>
</dbReference>
<dbReference type="GO" id="GO:0005829">
    <property type="term" value="C:cytosol"/>
    <property type="evidence" value="ECO:0007669"/>
    <property type="project" value="TreeGrafter"/>
</dbReference>
<reference evidence="4" key="1">
    <citation type="submission" date="2023-03" db="EMBL/GenBank/DDBJ databases">
        <title>Massive genome expansion in bonnet fungi (Mycena s.s.) driven by repeated elements and novel gene families across ecological guilds.</title>
        <authorList>
            <consortium name="Lawrence Berkeley National Laboratory"/>
            <person name="Harder C.B."/>
            <person name="Miyauchi S."/>
            <person name="Viragh M."/>
            <person name="Kuo A."/>
            <person name="Thoen E."/>
            <person name="Andreopoulos B."/>
            <person name="Lu D."/>
            <person name="Skrede I."/>
            <person name="Drula E."/>
            <person name="Henrissat B."/>
            <person name="Morin E."/>
            <person name="Kohler A."/>
            <person name="Barry K."/>
            <person name="LaButti K."/>
            <person name="Morin E."/>
            <person name="Salamov A."/>
            <person name="Lipzen A."/>
            <person name="Mereny Z."/>
            <person name="Hegedus B."/>
            <person name="Baldrian P."/>
            <person name="Stursova M."/>
            <person name="Weitz H."/>
            <person name="Taylor A."/>
            <person name="Grigoriev I.V."/>
            <person name="Nagy L.G."/>
            <person name="Martin F."/>
            <person name="Kauserud H."/>
        </authorList>
    </citation>
    <scope>NUCLEOTIDE SEQUENCE</scope>
    <source>
        <strain evidence="4">9144</strain>
    </source>
</reference>
<dbReference type="Pfam" id="PF00106">
    <property type="entry name" value="adh_short"/>
    <property type="match status" value="1"/>
</dbReference>
<dbReference type="PRINTS" id="PR00081">
    <property type="entry name" value="GDHRDH"/>
</dbReference>
<protein>
    <submittedName>
        <fullName evidence="4">NAD-P-binding protein</fullName>
    </submittedName>
</protein>
<evidence type="ECO:0000313" key="4">
    <source>
        <dbReference type="EMBL" id="KAJ7214930.1"/>
    </source>
</evidence>
<evidence type="ECO:0000313" key="5">
    <source>
        <dbReference type="Proteomes" id="UP001219525"/>
    </source>
</evidence>
<dbReference type="SUPFAM" id="SSF51735">
    <property type="entry name" value="NAD(P)-binding Rossmann-fold domains"/>
    <property type="match status" value="1"/>
</dbReference>
<dbReference type="GO" id="GO:0016491">
    <property type="term" value="F:oxidoreductase activity"/>
    <property type="evidence" value="ECO:0007669"/>
    <property type="project" value="UniProtKB-KW"/>
</dbReference>
<gene>
    <name evidence="4" type="ORF">GGX14DRAFT_61194</name>
</gene>
<keyword evidence="5" id="KW-1185">Reference proteome</keyword>
<comment type="similarity">
    <text evidence="1">Belongs to the short-chain dehydrogenases/reductases (SDR) family.</text>
</comment>
<dbReference type="PANTHER" id="PTHR43391">
    <property type="entry name" value="RETINOL DEHYDROGENASE-RELATED"/>
    <property type="match status" value="1"/>
</dbReference>
<comment type="caution">
    <text evidence="4">The sequence shown here is derived from an EMBL/GenBank/DDBJ whole genome shotgun (WGS) entry which is preliminary data.</text>
</comment>
<evidence type="ECO:0000256" key="2">
    <source>
        <dbReference type="ARBA" id="ARBA00022857"/>
    </source>
</evidence>
<dbReference type="Proteomes" id="UP001219525">
    <property type="component" value="Unassembled WGS sequence"/>
</dbReference>
<name>A0AAD6YHY6_9AGAR</name>
<dbReference type="InterPro" id="IPR002347">
    <property type="entry name" value="SDR_fam"/>
</dbReference>
<accession>A0AAD6YHY6</accession>
<proteinExistence type="inferred from homology"/>
<keyword evidence="3" id="KW-0560">Oxidoreductase</keyword>
<keyword evidence="2" id="KW-0521">NADP</keyword>
<evidence type="ECO:0000256" key="1">
    <source>
        <dbReference type="ARBA" id="ARBA00006484"/>
    </source>
</evidence>
<sequence>MPPAEDLPVTRMSDIYPGIDPKPHFEGKTYAGKVVLVTGPSRGIGEEIAFFYARAGASLSLVGRKPDELDAVKAKILAEVPNAPIEIFVADVVDTQGVKAAVSGTVAAFGRLDIAIENAGKADPWKKRKSPPVSLYLTLTFFASAFTEYDPDNWWKTMEVNIRGVYNVAHFALPELVKTKGYNVIIGSIGGQVRMPFASSYVTSKHAVNRLNEYIHTEHPDVKSFSVNPGAIKTRIADNNPEAAPWLIDTLQLPAATLLRLTSGKEDWLSGRYVSSNWELDEVNTTWKAKIIGQDALVNRLHVPV</sequence>
<evidence type="ECO:0000256" key="3">
    <source>
        <dbReference type="ARBA" id="ARBA00023002"/>
    </source>
</evidence>
<dbReference type="InterPro" id="IPR036291">
    <property type="entry name" value="NAD(P)-bd_dom_sf"/>
</dbReference>
<organism evidence="4 5">
    <name type="scientific">Mycena pura</name>
    <dbReference type="NCBI Taxonomy" id="153505"/>
    <lineage>
        <taxon>Eukaryota</taxon>
        <taxon>Fungi</taxon>
        <taxon>Dikarya</taxon>
        <taxon>Basidiomycota</taxon>
        <taxon>Agaricomycotina</taxon>
        <taxon>Agaricomycetes</taxon>
        <taxon>Agaricomycetidae</taxon>
        <taxon>Agaricales</taxon>
        <taxon>Marasmiineae</taxon>
        <taxon>Mycenaceae</taxon>
        <taxon>Mycena</taxon>
    </lineage>
</organism>
<dbReference type="EMBL" id="JARJCW010000018">
    <property type="protein sequence ID" value="KAJ7214930.1"/>
    <property type="molecule type" value="Genomic_DNA"/>
</dbReference>
<dbReference type="AlphaFoldDB" id="A0AAD6YHY6"/>